<reference evidence="2" key="2">
    <citation type="journal article" date="2014" name="ISME J.">
        <title>Microbial stratification in low pH oxic and suboxic macroscopic growths along an acid mine drainage.</title>
        <authorList>
            <person name="Mendez-Garcia C."/>
            <person name="Mesa V."/>
            <person name="Sprenger R.R."/>
            <person name="Richter M."/>
            <person name="Diez M.S."/>
            <person name="Solano J."/>
            <person name="Bargiela R."/>
            <person name="Golyshina O.V."/>
            <person name="Manteca A."/>
            <person name="Ramos J.L."/>
            <person name="Gallego J.R."/>
            <person name="Llorente I."/>
            <person name="Martins Dos Santos V.A."/>
            <person name="Jensen O.N."/>
            <person name="Pelaez A.I."/>
            <person name="Sanchez J."/>
            <person name="Ferrer M."/>
        </authorList>
    </citation>
    <scope>NUCLEOTIDE SEQUENCE</scope>
</reference>
<reference evidence="2" key="1">
    <citation type="submission" date="2013-08" db="EMBL/GenBank/DDBJ databases">
        <authorList>
            <person name="Mendez C."/>
            <person name="Richter M."/>
            <person name="Ferrer M."/>
            <person name="Sanchez J."/>
        </authorList>
    </citation>
    <scope>NUCLEOTIDE SEQUENCE</scope>
</reference>
<dbReference type="EMBL" id="AUZZ01009956">
    <property type="protein sequence ID" value="EQD31698.1"/>
    <property type="molecule type" value="Genomic_DNA"/>
</dbReference>
<proteinExistence type="predicted"/>
<accession>T0YF03</accession>
<evidence type="ECO:0000313" key="2">
    <source>
        <dbReference type="EMBL" id="EQD31698.1"/>
    </source>
</evidence>
<organism evidence="2">
    <name type="scientific">mine drainage metagenome</name>
    <dbReference type="NCBI Taxonomy" id="410659"/>
    <lineage>
        <taxon>unclassified sequences</taxon>
        <taxon>metagenomes</taxon>
        <taxon>ecological metagenomes</taxon>
    </lineage>
</organism>
<comment type="caution">
    <text evidence="2">The sequence shown here is derived from an EMBL/GenBank/DDBJ whole genome shotgun (WGS) entry which is preliminary data.</text>
</comment>
<feature type="transmembrane region" description="Helical" evidence="1">
    <location>
        <begin position="133"/>
        <end position="154"/>
    </location>
</feature>
<keyword evidence="1" id="KW-0812">Transmembrane</keyword>
<feature type="transmembrane region" description="Helical" evidence="1">
    <location>
        <begin position="96"/>
        <end position="113"/>
    </location>
</feature>
<feature type="non-terminal residue" evidence="2">
    <location>
        <position position="180"/>
    </location>
</feature>
<keyword evidence="1" id="KW-1133">Transmembrane helix</keyword>
<gene>
    <name evidence="2" type="ORF">B2A_13741</name>
</gene>
<feature type="transmembrane region" description="Helical" evidence="1">
    <location>
        <begin position="57"/>
        <end position="75"/>
    </location>
</feature>
<feature type="transmembrane region" description="Helical" evidence="1">
    <location>
        <begin position="17"/>
        <end position="37"/>
    </location>
</feature>
<dbReference type="AlphaFoldDB" id="T0YF03"/>
<keyword evidence="1" id="KW-0472">Membrane</keyword>
<sequence length="180" mass="20208">MLELSTSTPRHTATTNWLWRQFTLYFGAWLLFGLWQGANASLGHLGDTPPLPLWQPLTWALSSTMTVAVLALAVFRFEARFPLGSGRTGQHLASHGIAALLFTLLHVTAMVGLRKGVYALFGQHYDFGGAVMLIYQFQMDVFNYAVIVGACAYLRTRHERRQHKMDALRLARELSEARLA</sequence>
<name>T0YF03_9ZZZZ</name>
<protein>
    <submittedName>
        <fullName evidence="2">Regulatory protein</fullName>
    </submittedName>
</protein>
<evidence type="ECO:0000256" key="1">
    <source>
        <dbReference type="SAM" id="Phobius"/>
    </source>
</evidence>